<proteinExistence type="predicted"/>
<dbReference type="InterPro" id="IPR027443">
    <property type="entry name" value="IPNS-like_sf"/>
</dbReference>
<protein>
    <recommendedName>
        <fullName evidence="2">Aspartyl/asparaginy/proline hydroxylase domain-containing protein</fullName>
    </recommendedName>
</protein>
<name>A0A382NQJ6_9ZZZZ</name>
<dbReference type="EMBL" id="UINC01102102">
    <property type="protein sequence ID" value="SVC63454.1"/>
    <property type="molecule type" value="Genomic_DNA"/>
</dbReference>
<dbReference type="AlphaFoldDB" id="A0A382NQJ6"/>
<organism evidence="1">
    <name type="scientific">marine metagenome</name>
    <dbReference type="NCBI Taxonomy" id="408172"/>
    <lineage>
        <taxon>unclassified sequences</taxon>
        <taxon>metagenomes</taxon>
        <taxon>ecological metagenomes</taxon>
    </lineage>
</organism>
<evidence type="ECO:0000313" key="1">
    <source>
        <dbReference type="EMBL" id="SVC63454.1"/>
    </source>
</evidence>
<reference evidence="1" key="1">
    <citation type="submission" date="2018-05" db="EMBL/GenBank/DDBJ databases">
        <authorList>
            <person name="Lanie J.A."/>
            <person name="Ng W.-L."/>
            <person name="Kazmierczak K.M."/>
            <person name="Andrzejewski T.M."/>
            <person name="Davidsen T.M."/>
            <person name="Wayne K.J."/>
            <person name="Tettelin H."/>
            <person name="Glass J.I."/>
            <person name="Rusch D."/>
            <person name="Podicherti R."/>
            <person name="Tsui H.-C.T."/>
            <person name="Winkler M.E."/>
        </authorList>
    </citation>
    <scope>NUCLEOTIDE SEQUENCE</scope>
</reference>
<evidence type="ECO:0008006" key="2">
    <source>
        <dbReference type="Google" id="ProtNLM"/>
    </source>
</evidence>
<dbReference type="Gene3D" id="2.60.120.330">
    <property type="entry name" value="B-lactam Antibiotic, Isopenicillin N Synthase, Chain"/>
    <property type="match status" value="1"/>
</dbReference>
<accession>A0A382NQJ6</accession>
<gene>
    <name evidence="1" type="ORF">METZ01_LOCUS316308</name>
</gene>
<feature type="non-terminal residue" evidence="1">
    <location>
        <position position="158"/>
    </location>
</feature>
<sequence>MLKNTYIYHDVAEIVNILPSLQEGKNDFTQQTGKFFYDPWEVLPQYKGTSLEELHNKLPRAGQMRAMVMHEGDCYSEHADIDDRYHLTIDAETSYLIDLDNDKMHPTLVNNTIYLMDGGTVHTAANFGHVPRTELVVRQLLNHNKLKDPVRLNLAVNY</sequence>